<feature type="domain" description="HAMP" evidence="13">
    <location>
        <begin position="185"/>
        <end position="237"/>
    </location>
</feature>
<evidence type="ECO:0000256" key="6">
    <source>
        <dbReference type="ARBA" id="ARBA00022692"/>
    </source>
</evidence>
<dbReference type="InterPro" id="IPR003594">
    <property type="entry name" value="HATPase_dom"/>
</dbReference>
<dbReference type="PROSITE" id="PS50109">
    <property type="entry name" value="HIS_KIN"/>
    <property type="match status" value="1"/>
</dbReference>
<comment type="catalytic activity">
    <reaction evidence="1">
        <text>ATP + protein L-histidine = ADP + protein N-phospho-L-histidine.</text>
        <dbReference type="EC" id="2.7.13.3"/>
    </reaction>
</comment>
<protein>
    <recommendedName>
        <fullName evidence="3">histidine kinase</fullName>
        <ecNumber evidence="3">2.7.13.3</ecNumber>
    </recommendedName>
</protein>
<proteinExistence type="predicted"/>
<evidence type="ECO:0000313" key="15">
    <source>
        <dbReference type="Proteomes" id="UP000243679"/>
    </source>
</evidence>
<dbReference type="SUPFAM" id="SSF47384">
    <property type="entry name" value="Homodimeric domain of signal transducing histidine kinase"/>
    <property type="match status" value="1"/>
</dbReference>
<evidence type="ECO:0000256" key="10">
    <source>
        <dbReference type="ARBA" id="ARBA00023136"/>
    </source>
</evidence>
<gene>
    <name evidence="14" type="ORF">TAO_1105</name>
</gene>
<keyword evidence="8 11" id="KW-1133">Transmembrane helix</keyword>
<dbReference type="SUPFAM" id="SSF55874">
    <property type="entry name" value="ATPase domain of HSP90 chaperone/DNA topoisomerase II/histidine kinase"/>
    <property type="match status" value="1"/>
</dbReference>
<evidence type="ECO:0000256" key="3">
    <source>
        <dbReference type="ARBA" id="ARBA00012438"/>
    </source>
</evidence>
<accession>A0A1Q2SMU8</accession>
<evidence type="ECO:0000259" key="13">
    <source>
        <dbReference type="PROSITE" id="PS50885"/>
    </source>
</evidence>
<dbReference type="KEGG" id="ntt:TAO_1105"/>
<evidence type="ECO:0000256" key="4">
    <source>
        <dbReference type="ARBA" id="ARBA00022553"/>
    </source>
</evidence>
<feature type="transmembrane region" description="Helical" evidence="11">
    <location>
        <begin position="161"/>
        <end position="182"/>
    </location>
</feature>
<dbReference type="AlphaFoldDB" id="A0A1Q2SMU8"/>
<dbReference type="RefSeq" id="WP_096527021.1">
    <property type="nucleotide sequence ID" value="NZ_AP014836.1"/>
</dbReference>
<dbReference type="PANTHER" id="PTHR45436:SF1">
    <property type="entry name" value="SENSOR PROTEIN QSEC"/>
    <property type="match status" value="1"/>
</dbReference>
<feature type="transmembrane region" description="Helical" evidence="11">
    <location>
        <begin position="12"/>
        <end position="33"/>
    </location>
</feature>
<keyword evidence="10 11" id="KW-0472">Membrane</keyword>
<keyword evidence="15" id="KW-1185">Reference proteome</keyword>
<evidence type="ECO:0000256" key="2">
    <source>
        <dbReference type="ARBA" id="ARBA00004370"/>
    </source>
</evidence>
<comment type="subcellular location">
    <subcellularLocation>
        <location evidence="2">Membrane</location>
    </subcellularLocation>
</comment>
<dbReference type="InterPro" id="IPR004358">
    <property type="entry name" value="Sig_transdc_His_kin-like_C"/>
</dbReference>
<reference evidence="14 15" key="1">
    <citation type="journal article" date="2017" name="ISME J.">
        <title>An acid-tolerant ammonia-oxidizing ?-proteobacterium from soil.</title>
        <authorList>
            <person name="Hayatsu M."/>
            <person name="Tago K."/>
            <person name="Uchiyama I."/>
            <person name="Toyoda A."/>
            <person name="Wang Y."/>
            <person name="Shimomura Y."/>
            <person name="Okubo T."/>
            <person name="Kurisu F."/>
            <person name="Hirono Y."/>
            <person name="Nonaka K."/>
            <person name="Akiyama H."/>
            <person name="Itoh T."/>
            <person name="Takami H."/>
        </authorList>
    </citation>
    <scope>NUCLEOTIDE SEQUENCE [LARGE SCALE GENOMIC DNA]</scope>
    <source>
        <strain evidence="14 15">TAO100</strain>
    </source>
</reference>
<evidence type="ECO:0000256" key="9">
    <source>
        <dbReference type="ARBA" id="ARBA00023012"/>
    </source>
</evidence>
<keyword evidence="7 14" id="KW-0418">Kinase</keyword>
<dbReference type="PANTHER" id="PTHR45436">
    <property type="entry name" value="SENSOR HISTIDINE KINASE YKOH"/>
    <property type="match status" value="1"/>
</dbReference>
<evidence type="ECO:0000256" key="1">
    <source>
        <dbReference type="ARBA" id="ARBA00000085"/>
    </source>
</evidence>
<evidence type="ECO:0000256" key="5">
    <source>
        <dbReference type="ARBA" id="ARBA00022679"/>
    </source>
</evidence>
<name>A0A1Q2SMU8_9GAMM</name>
<dbReference type="SMART" id="SM00387">
    <property type="entry name" value="HATPase_c"/>
    <property type="match status" value="1"/>
</dbReference>
<dbReference type="PRINTS" id="PR00344">
    <property type="entry name" value="BCTRLSENSOR"/>
</dbReference>
<dbReference type="PROSITE" id="PS50885">
    <property type="entry name" value="HAMP"/>
    <property type="match status" value="1"/>
</dbReference>
<dbReference type="SMART" id="SM00388">
    <property type="entry name" value="HisKA"/>
    <property type="match status" value="1"/>
</dbReference>
<dbReference type="GO" id="GO:0000155">
    <property type="term" value="F:phosphorelay sensor kinase activity"/>
    <property type="evidence" value="ECO:0007669"/>
    <property type="project" value="InterPro"/>
</dbReference>
<dbReference type="InterPro" id="IPR036097">
    <property type="entry name" value="HisK_dim/P_sf"/>
</dbReference>
<keyword evidence="5" id="KW-0808">Transferase</keyword>
<dbReference type="Gene3D" id="1.10.287.130">
    <property type="match status" value="1"/>
</dbReference>
<feature type="domain" description="Histidine kinase" evidence="12">
    <location>
        <begin position="245"/>
        <end position="456"/>
    </location>
</feature>
<evidence type="ECO:0000256" key="8">
    <source>
        <dbReference type="ARBA" id="ARBA00022989"/>
    </source>
</evidence>
<dbReference type="Gene3D" id="3.30.565.10">
    <property type="entry name" value="Histidine kinase-like ATPase, C-terminal domain"/>
    <property type="match status" value="1"/>
</dbReference>
<dbReference type="Pfam" id="PF02518">
    <property type="entry name" value="HATPase_c"/>
    <property type="match status" value="1"/>
</dbReference>
<keyword evidence="4" id="KW-0597">Phosphoprotein</keyword>
<dbReference type="InterPro" id="IPR003660">
    <property type="entry name" value="HAMP_dom"/>
</dbReference>
<dbReference type="InterPro" id="IPR003661">
    <property type="entry name" value="HisK_dim/P_dom"/>
</dbReference>
<evidence type="ECO:0000256" key="11">
    <source>
        <dbReference type="SAM" id="Phobius"/>
    </source>
</evidence>
<keyword evidence="6 11" id="KW-0812">Transmembrane</keyword>
<dbReference type="InterPro" id="IPR005467">
    <property type="entry name" value="His_kinase_dom"/>
</dbReference>
<evidence type="ECO:0000313" key="14">
    <source>
        <dbReference type="EMBL" id="BAW80475.1"/>
    </source>
</evidence>
<dbReference type="Pfam" id="PF08521">
    <property type="entry name" value="2CSK_N"/>
    <property type="match status" value="1"/>
</dbReference>
<sequence>MYETQSLRSQLLLRLILPLLLMVILDGLISYYVTVHYVSTTYDDWLLDSAHSLVQEIKSQQGEIAFDLPPAALRIFQWDNVDKTFFKIESLRTGFIAGDKAVPNPPFSILSLKHPFYFNSQMGGEKVRVVSIGVTLAHTSEEVLVVVAETVNKRHTMIKHIILSIVIPQILLIFMISFYLWIGIKRSLDPLRALAQEISQRSSQDLTLIPDSRVPLEMRILTHTINNLLQKLTSALAAQRWFIENAAHQLRTPLSGLKIQADRALRIHNIATMKPALTQIKKCADQVSRLNTQLLVLARSEAVMEATQKFLPVDLCLLSKEVCIDWVPCALEQKIELSFDGPLESVVVLGIETLLRELLTNILDNAIRYGRESGQVLVTLKVDPYPRLIVEDNGTGIPESELDKIFDRFYRIPGSPGEGCGLGLAIVKEITDLHAAQVSINQVSGNGGTRVEISFS</sequence>
<evidence type="ECO:0000256" key="7">
    <source>
        <dbReference type="ARBA" id="ARBA00022777"/>
    </source>
</evidence>
<dbReference type="CDD" id="cd00082">
    <property type="entry name" value="HisKA"/>
    <property type="match status" value="1"/>
</dbReference>
<dbReference type="OrthoDB" id="9809766at2"/>
<dbReference type="Pfam" id="PF00512">
    <property type="entry name" value="HisKA"/>
    <property type="match status" value="1"/>
</dbReference>
<dbReference type="GO" id="GO:0005886">
    <property type="term" value="C:plasma membrane"/>
    <property type="evidence" value="ECO:0007669"/>
    <property type="project" value="TreeGrafter"/>
</dbReference>
<organism evidence="14 15">
    <name type="scientific">Candidatus Nitrosoglobus terrae</name>
    <dbReference type="NCBI Taxonomy" id="1630141"/>
    <lineage>
        <taxon>Bacteria</taxon>
        <taxon>Pseudomonadati</taxon>
        <taxon>Pseudomonadota</taxon>
        <taxon>Gammaproteobacteria</taxon>
        <taxon>Chromatiales</taxon>
        <taxon>Chromatiaceae</taxon>
        <taxon>Candidatus Nitrosoglobus</taxon>
    </lineage>
</organism>
<keyword evidence="9" id="KW-0902">Two-component regulatory system</keyword>
<dbReference type="EC" id="2.7.13.3" evidence="3"/>
<evidence type="ECO:0000259" key="12">
    <source>
        <dbReference type="PROSITE" id="PS50109"/>
    </source>
</evidence>
<dbReference type="InterPro" id="IPR050428">
    <property type="entry name" value="TCS_sensor_his_kinase"/>
</dbReference>
<dbReference type="InterPro" id="IPR036890">
    <property type="entry name" value="HATPase_C_sf"/>
</dbReference>
<dbReference type="SMART" id="SM00304">
    <property type="entry name" value="HAMP"/>
    <property type="match status" value="1"/>
</dbReference>
<dbReference type="EMBL" id="AP014836">
    <property type="protein sequence ID" value="BAW80475.1"/>
    <property type="molecule type" value="Genomic_DNA"/>
</dbReference>
<dbReference type="Proteomes" id="UP000243679">
    <property type="component" value="Chromosome"/>
</dbReference>
<dbReference type="InterPro" id="IPR013727">
    <property type="entry name" value="2CSK_N"/>
</dbReference>